<comment type="caution">
    <text evidence="2">The sequence shown here is derived from an EMBL/GenBank/DDBJ whole genome shotgun (WGS) entry which is preliminary data.</text>
</comment>
<gene>
    <name evidence="2" type="ORF">WJX74_000264</name>
</gene>
<sequence>MSLHTEQSPLKQAGQEHAEIPENVMKDITQPYVPEAALDGPAFDELILHDLCGLSAGPRDPEDLQELLNSFPALLDPSNAELRQHCLGPDAARVEQLVSQMAVSSLPTKSSSSTS</sequence>
<evidence type="ECO:0000313" key="3">
    <source>
        <dbReference type="Proteomes" id="UP001438707"/>
    </source>
</evidence>
<name>A0AAW1Q360_9CHLO</name>
<evidence type="ECO:0000256" key="1">
    <source>
        <dbReference type="SAM" id="MobiDB-lite"/>
    </source>
</evidence>
<evidence type="ECO:0000313" key="2">
    <source>
        <dbReference type="EMBL" id="KAK9816246.1"/>
    </source>
</evidence>
<protein>
    <recommendedName>
        <fullName evidence="4">DEUBAD domain-containing protein</fullName>
    </recommendedName>
</protein>
<keyword evidence="3" id="KW-1185">Reference proteome</keyword>
<evidence type="ECO:0008006" key="4">
    <source>
        <dbReference type="Google" id="ProtNLM"/>
    </source>
</evidence>
<feature type="compositionally biased region" description="Polar residues" evidence="1">
    <location>
        <begin position="1"/>
        <end position="10"/>
    </location>
</feature>
<dbReference type="Proteomes" id="UP001438707">
    <property type="component" value="Unassembled WGS sequence"/>
</dbReference>
<organism evidence="2 3">
    <name type="scientific">Apatococcus lobatus</name>
    <dbReference type="NCBI Taxonomy" id="904363"/>
    <lineage>
        <taxon>Eukaryota</taxon>
        <taxon>Viridiplantae</taxon>
        <taxon>Chlorophyta</taxon>
        <taxon>core chlorophytes</taxon>
        <taxon>Trebouxiophyceae</taxon>
        <taxon>Chlorellales</taxon>
        <taxon>Chlorellaceae</taxon>
        <taxon>Apatococcus</taxon>
    </lineage>
</organism>
<accession>A0AAW1Q360</accession>
<reference evidence="2 3" key="1">
    <citation type="journal article" date="2024" name="Nat. Commun.">
        <title>Phylogenomics reveals the evolutionary origins of lichenization in chlorophyte algae.</title>
        <authorList>
            <person name="Puginier C."/>
            <person name="Libourel C."/>
            <person name="Otte J."/>
            <person name="Skaloud P."/>
            <person name="Haon M."/>
            <person name="Grisel S."/>
            <person name="Petersen M."/>
            <person name="Berrin J.G."/>
            <person name="Delaux P.M."/>
            <person name="Dal Grande F."/>
            <person name="Keller J."/>
        </authorList>
    </citation>
    <scope>NUCLEOTIDE SEQUENCE [LARGE SCALE GENOMIC DNA]</scope>
    <source>
        <strain evidence="2 3">SAG 2145</strain>
    </source>
</reference>
<proteinExistence type="predicted"/>
<dbReference type="EMBL" id="JALJOS010000083">
    <property type="protein sequence ID" value="KAK9816246.1"/>
    <property type="molecule type" value="Genomic_DNA"/>
</dbReference>
<dbReference type="AlphaFoldDB" id="A0AAW1Q360"/>
<feature type="region of interest" description="Disordered" evidence="1">
    <location>
        <begin position="1"/>
        <end position="23"/>
    </location>
</feature>